<reference evidence="2 3" key="1">
    <citation type="submission" date="2018-10" db="EMBL/GenBank/DDBJ databases">
        <title>Genomic Encyclopedia of Archaeal and Bacterial Type Strains, Phase II (KMG-II): from individual species to whole genera.</title>
        <authorList>
            <person name="Goeker M."/>
        </authorList>
    </citation>
    <scope>NUCLEOTIDE SEQUENCE [LARGE SCALE GENOMIC DNA]</scope>
    <source>
        <strain evidence="2 3">DSM 23424</strain>
    </source>
</reference>
<evidence type="ECO:0000313" key="2">
    <source>
        <dbReference type="EMBL" id="RMA56288.1"/>
    </source>
</evidence>
<dbReference type="RefSeq" id="WP_121908921.1">
    <property type="nucleotide sequence ID" value="NZ_REFC01000018.1"/>
</dbReference>
<dbReference type="Gene3D" id="3.30.160.250">
    <property type="match status" value="1"/>
</dbReference>
<dbReference type="AlphaFoldDB" id="A0A3L9YE94"/>
<dbReference type="SUPFAM" id="SSF143100">
    <property type="entry name" value="TTHA1013/TTHA0281-like"/>
    <property type="match status" value="1"/>
</dbReference>
<organism evidence="2 3">
    <name type="scientific">Ulvibacter antarcticus</name>
    <dbReference type="NCBI Taxonomy" id="442714"/>
    <lineage>
        <taxon>Bacteria</taxon>
        <taxon>Pseudomonadati</taxon>
        <taxon>Bacteroidota</taxon>
        <taxon>Flavobacteriia</taxon>
        <taxon>Flavobacteriales</taxon>
        <taxon>Flavobacteriaceae</taxon>
        <taxon>Ulvibacter</taxon>
    </lineage>
</organism>
<comment type="caution">
    <text evidence="2">The sequence shown here is derived from an EMBL/GenBank/DDBJ whole genome shotgun (WGS) entry which is preliminary data.</text>
</comment>
<keyword evidence="3" id="KW-1185">Reference proteome</keyword>
<accession>A0A3L9YE94</accession>
<protein>
    <submittedName>
        <fullName evidence="2">Putative RNase H-like HicB family nuclease</fullName>
    </submittedName>
</protein>
<dbReference type="Proteomes" id="UP000271339">
    <property type="component" value="Unassembled WGS sequence"/>
</dbReference>
<proteinExistence type="predicted"/>
<name>A0A3L9YE94_9FLAO</name>
<feature type="coiled-coil region" evidence="1">
    <location>
        <begin position="26"/>
        <end position="57"/>
    </location>
</feature>
<gene>
    <name evidence="2" type="ORF">BXY75_3409</name>
</gene>
<sequence length="136" mass="15422">MGIIVKVEKSADGVYWGTTQNIPGVISADGQDLKELKENLQEALELYLETAQDINNTEISKLLDDGIELEYQIELSELFKKLKVINKSAFATRIGISPSLLRQYSVKKDIYISEERAKKIENELHLLGQELQSIRL</sequence>
<evidence type="ECO:0000313" key="3">
    <source>
        <dbReference type="Proteomes" id="UP000271339"/>
    </source>
</evidence>
<dbReference type="EMBL" id="REFC01000018">
    <property type="protein sequence ID" value="RMA56288.1"/>
    <property type="molecule type" value="Genomic_DNA"/>
</dbReference>
<keyword evidence="1" id="KW-0175">Coiled coil</keyword>
<evidence type="ECO:0000256" key="1">
    <source>
        <dbReference type="SAM" id="Coils"/>
    </source>
</evidence>
<dbReference type="InterPro" id="IPR035069">
    <property type="entry name" value="TTHA1013/TTHA0281-like"/>
</dbReference>
<dbReference type="OrthoDB" id="676274at2"/>